<proteinExistence type="predicted"/>
<dbReference type="Proteomes" id="UP000031167">
    <property type="component" value="Unassembled WGS sequence"/>
</dbReference>
<dbReference type="EMBL" id="JWTA01000002">
    <property type="protein sequence ID" value="KIC64777.1"/>
    <property type="molecule type" value="Genomic_DNA"/>
</dbReference>
<evidence type="ECO:0000313" key="1">
    <source>
        <dbReference type="EMBL" id="KIC64777.1"/>
    </source>
</evidence>
<organism evidence="1 2">
    <name type="scientific">Chryseobacterium taiwanense</name>
    <dbReference type="NCBI Taxonomy" id="363331"/>
    <lineage>
        <taxon>Bacteria</taxon>
        <taxon>Pseudomonadati</taxon>
        <taxon>Bacteroidota</taxon>
        <taxon>Flavobacteriia</taxon>
        <taxon>Flavobacteriales</taxon>
        <taxon>Weeksellaceae</taxon>
        <taxon>Chryseobacterium group</taxon>
        <taxon>Chryseobacterium</taxon>
    </lineage>
</organism>
<accession>A0A0B4D7Q2</accession>
<name>A0A0B4D7Q2_9FLAO</name>
<dbReference type="STRING" id="363331.RM51_02355"/>
<evidence type="ECO:0000313" key="2">
    <source>
        <dbReference type="Proteomes" id="UP000031167"/>
    </source>
</evidence>
<dbReference type="OrthoDB" id="1081532at2"/>
<evidence type="ECO:0008006" key="3">
    <source>
        <dbReference type="Google" id="ProtNLM"/>
    </source>
</evidence>
<sequence length="349" mass="41231">MEKYFIKNGDSLPSIAEELGLTIDELMNFHNINSKLHDQINNMNLPKWSDHILIPDSIENLKYKKHKKESSNTISFPQKEIESTRYVITQKIDMQVSGNSMIDSETEILWNHKKTKNGNSFLAHLKQESHEVKYIKSIYRALAEYMQKFNEPLENLVLKLSEKGNIEELTNQQEINQRWQSLKKELTPQLGNTLEEQNMLESGDKDFSESLPIIKNNTLYNLFFPDVYKEHEISDTFNEEEKKSYVSQIFSNEKVNITTKKKVEKEHQMMKIKLLSEQNHSENDHLKSIYNEKLKPFFQEEYKYSFTWAVEYHYDIQTGKMISCNSKIKEQTGSSYSYVMEHVIELKKN</sequence>
<reference evidence="1 2" key="1">
    <citation type="submission" date="2014-12" db="EMBL/GenBank/DDBJ databases">
        <title>Genome sequencing of Chryseobacterium taiwanense TPW19.</title>
        <authorList>
            <person name="Tan P.W."/>
            <person name="Chan K.-G."/>
        </authorList>
    </citation>
    <scope>NUCLEOTIDE SEQUENCE [LARGE SCALE GENOMIC DNA]</scope>
    <source>
        <strain evidence="1 2">TPW19</strain>
    </source>
</reference>
<gene>
    <name evidence="1" type="ORF">RM51_02355</name>
</gene>
<dbReference type="RefSeq" id="WP_039364744.1">
    <property type="nucleotide sequence ID" value="NZ_JWTA01000002.1"/>
</dbReference>
<dbReference type="AlphaFoldDB" id="A0A0B4D7Q2"/>
<keyword evidence="2" id="KW-1185">Reference proteome</keyword>
<comment type="caution">
    <text evidence="1">The sequence shown here is derived from an EMBL/GenBank/DDBJ whole genome shotgun (WGS) entry which is preliminary data.</text>
</comment>
<protein>
    <recommendedName>
        <fullName evidence="3">LysM domain-containing protein</fullName>
    </recommendedName>
</protein>